<evidence type="ECO:0000256" key="2">
    <source>
        <dbReference type="SAM" id="MobiDB-lite"/>
    </source>
</evidence>
<dbReference type="EMBL" id="JACBNQ010000016">
    <property type="protein sequence ID" value="NYB75048.1"/>
    <property type="molecule type" value="Genomic_DNA"/>
</dbReference>
<comment type="similarity">
    <text evidence="1">Belongs to the bacterial solute-binding protein 8 family.</text>
</comment>
<name>A0A974BKX3_SEDHY</name>
<proteinExistence type="inferred from homology"/>
<reference evidence="5" key="1">
    <citation type="submission" date="2020-07" db="EMBL/GenBank/DDBJ databases">
        <title>Genomic analysis of a strain of Sedimentibacter Hydroxybenzoicus DSM7310.</title>
        <authorList>
            <person name="Ma S."/>
        </authorList>
    </citation>
    <scope>NUCLEOTIDE SEQUENCE</scope>
    <source>
        <strain evidence="5">DSM 7310</strain>
    </source>
</reference>
<accession>A0A974BKX3</accession>
<dbReference type="AlphaFoldDB" id="A0A974BKX3"/>
<evidence type="ECO:0000313" key="6">
    <source>
        <dbReference type="Proteomes" id="UP000611629"/>
    </source>
</evidence>
<evidence type="ECO:0000256" key="1">
    <source>
        <dbReference type="ARBA" id="ARBA00008814"/>
    </source>
</evidence>
<dbReference type="RefSeq" id="WP_179238751.1">
    <property type="nucleotide sequence ID" value="NZ_JACBNQ010000016.1"/>
</dbReference>
<dbReference type="Proteomes" id="UP000611629">
    <property type="component" value="Unassembled WGS sequence"/>
</dbReference>
<evidence type="ECO:0000259" key="4">
    <source>
        <dbReference type="PROSITE" id="PS50983"/>
    </source>
</evidence>
<sequence length="325" mass="35733">MNKIIKKISLSIAIILIFAGLVACTSNGQPAEPADHGANQEQPQSETPKLPTTDRAGNEVNIPEEINRIISISPSNTEIIIALGSGDKLVAVDKHSSDIEGIPADIPQFDIMNPDVEQLVALDPDVIYATGMSMAKGNDPFKPIKDLGITVVYIPSSSSIEGIYEDILYISETLQVRNKAVDIVNDMIEKIDEYREFGSKIENKKTVYFEIAGAPNLYSFGSGVFLNEMIEILGAENILKDQEQWIAVSEEAIVSENPDVILTNVDYIANAVDEIKIRSGWENITAVKNNDVYYIDKDASSLSNHNIIKALDQMARAIYPDAYKK</sequence>
<evidence type="ECO:0000313" key="5">
    <source>
        <dbReference type="EMBL" id="NYB75048.1"/>
    </source>
</evidence>
<dbReference type="PROSITE" id="PS50983">
    <property type="entry name" value="FE_B12_PBP"/>
    <property type="match status" value="1"/>
</dbReference>
<dbReference type="Pfam" id="PF01497">
    <property type="entry name" value="Peripla_BP_2"/>
    <property type="match status" value="1"/>
</dbReference>
<dbReference type="SUPFAM" id="SSF53807">
    <property type="entry name" value="Helical backbone' metal receptor"/>
    <property type="match status" value="1"/>
</dbReference>
<organism evidence="5 6">
    <name type="scientific">Sedimentibacter hydroxybenzoicus DSM 7310</name>
    <dbReference type="NCBI Taxonomy" id="1123245"/>
    <lineage>
        <taxon>Bacteria</taxon>
        <taxon>Bacillati</taxon>
        <taxon>Bacillota</taxon>
        <taxon>Tissierellia</taxon>
        <taxon>Sedimentibacter</taxon>
    </lineage>
</organism>
<feature type="signal peptide" evidence="3">
    <location>
        <begin position="1"/>
        <end position="28"/>
    </location>
</feature>
<keyword evidence="3" id="KW-0732">Signal</keyword>
<dbReference type="InterPro" id="IPR050902">
    <property type="entry name" value="ABC_Transporter_SBP"/>
</dbReference>
<dbReference type="CDD" id="cd01143">
    <property type="entry name" value="YvrC"/>
    <property type="match status" value="1"/>
</dbReference>
<gene>
    <name evidence="5" type="ORF">HZF24_12945</name>
</gene>
<evidence type="ECO:0000256" key="3">
    <source>
        <dbReference type="SAM" id="SignalP"/>
    </source>
</evidence>
<comment type="caution">
    <text evidence="5">The sequence shown here is derived from an EMBL/GenBank/DDBJ whole genome shotgun (WGS) entry which is preliminary data.</text>
</comment>
<feature type="chain" id="PRO_5037891979" evidence="3">
    <location>
        <begin position="29"/>
        <end position="325"/>
    </location>
</feature>
<dbReference type="PANTHER" id="PTHR30535">
    <property type="entry name" value="VITAMIN B12-BINDING PROTEIN"/>
    <property type="match status" value="1"/>
</dbReference>
<dbReference type="InterPro" id="IPR002491">
    <property type="entry name" value="ABC_transptr_periplasmic_BD"/>
</dbReference>
<feature type="region of interest" description="Disordered" evidence="2">
    <location>
        <begin position="29"/>
        <end position="58"/>
    </location>
</feature>
<protein>
    <submittedName>
        <fullName evidence="5">ABC transporter substrate-binding protein</fullName>
    </submittedName>
</protein>
<feature type="domain" description="Fe/B12 periplasmic-binding" evidence="4">
    <location>
        <begin position="68"/>
        <end position="322"/>
    </location>
</feature>
<dbReference type="PROSITE" id="PS51257">
    <property type="entry name" value="PROKAR_LIPOPROTEIN"/>
    <property type="match status" value="1"/>
</dbReference>
<dbReference type="GO" id="GO:0071281">
    <property type="term" value="P:cellular response to iron ion"/>
    <property type="evidence" value="ECO:0007669"/>
    <property type="project" value="TreeGrafter"/>
</dbReference>
<dbReference type="Gene3D" id="3.40.50.1980">
    <property type="entry name" value="Nitrogenase molybdenum iron protein domain"/>
    <property type="match status" value="2"/>
</dbReference>
<keyword evidence="6" id="KW-1185">Reference proteome</keyword>
<dbReference type="PANTHER" id="PTHR30535:SF34">
    <property type="entry name" value="MOLYBDATE-BINDING PROTEIN MOLA"/>
    <property type="match status" value="1"/>
</dbReference>